<dbReference type="EMBL" id="AGCU01080196">
    <property type="status" value="NOT_ANNOTATED_CDS"/>
    <property type="molecule type" value="Genomic_DNA"/>
</dbReference>
<feature type="region of interest" description="Disordered" evidence="7">
    <location>
        <begin position="272"/>
        <end position="317"/>
    </location>
</feature>
<evidence type="ECO:0000259" key="9">
    <source>
        <dbReference type="PROSITE" id="PS51294"/>
    </source>
</evidence>
<evidence type="ECO:0000256" key="4">
    <source>
        <dbReference type="ARBA" id="ARBA00023125"/>
    </source>
</evidence>
<dbReference type="GO" id="GO:0003691">
    <property type="term" value="F:double-stranded telomeric DNA binding"/>
    <property type="evidence" value="ECO:0007669"/>
    <property type="project" value="TreeGrafter"/>
</dbReference>
<dbReference type="GO" id="GO:0032210">
    <property type="term" value="P:regulation of telomere maintenance via telomerase"/>
    <property type="evidence" value="ECO:0007669"/>
    <property type="project" value="TreeGrafter"/>
</dbReference>
<feature type="compositionally biased region" description="Low complexity" evidence="7">
    <location>
        <begin position="291"/>
        <end position="306"/>
    </location>
</feature>
<dbReference type="GO" id="GO:1905839">
    <property type="term" value="P:negative regulation of telomeric D-loop disassembly"/>
    <property type="evidence" value="ECO:0007669"/>
    <property type="project" value="TreeGrafter"/>
</dbReference>
<evidence type="ECO:0000256" key="2">
    <source>
        <dbReference type="ARBA" id="ARBA00022454"/>
    </source>
</evidence>
<dbReference type="GO" id="GO:0032208">
    <property type="term" value="P:negative regulation of telomere maintenance via recombination"/>
    <property type="evidence" value="ECO:0007669"/>
    <property type="project" value="TreeGrafter"/>
</dbReference>
<dbReference type="Gene3D" id="1.25.40.210">
    <property type="entry name" value="Telomere repeat-binding factor, dimerisation domain"/>
    <property type="match status" value="1"/>
</dbReference>
<evidence type="ECO:0000256" key="5">
    <source>
        <dbReference type="ARBA" id="ARBA00023242"/>
    </source>
</evidence>
<feature type="region of interest" description="Disordered" evidence="7">
    <location>
        <begin position="467"/>
        <end position="500"/>
    </location>
</feature>
<evidence type="ECO:0000313" key="11">
    <source>
        <dbReference type="Proteomes" id="UP000007267"/>
    </source>
</evidence>
<dbReference type="OMA" id="EKETWME"/>
<dbReference type="Pfam" id="PF16772">
    <property type="entry name" value="TERF2_RBM"/>
    <property type="match status" value="1"/>
</dbReference>
<dbReference type="PANTHER" id="PTHR46833">
    <property type="entry name" value="TELOMERIC REPEAT-BINDING FACTOR 2 TERF2"/>
    <property type="match status" value="1"/>
</dbReference>
<dbReference type="GO" id="GO:0070198">
    <property type="term" value="P:protein localization to chromosome, telomeric region"/>
    <property type="evidence" value="ECO:0007669"/>
    <property type="project" value="TreeGrafter"/>
</dbReference>
<dbReference type="GO" id="GO:0042803">
    <property type="term" value="F:protein homodimerization activity"/>
    <property type="evidence" value="ECO:0007669"/>
    <property type="project" value="InterPro"/>
</dbReference>
<dbReference type="Gene3D" id="1.10.10.60">
    <property type="entry name" value="Homeodomain-like"/>
    <property type="match status" value="1"/>
</dbReference>
<name>K7FXZ3_PELSI</name>
<keyword evidence="4" id="KW-0238">DNA-binding</keyword>
<organism evidence="10 11">
    <name type="scientific">Pelodiscus sinensis</name>
    <name type="common">Chinese softshell turtle</name>
    <name type="synonym">Trionyx sinensis</name>
    <dbReference type="NCBI Taxonomy" id="13735"/>
    <lineage>
        <taxon>Eukaryota</taxon>
        <taxon>Metazoa</taxon>
        <taxon>Chordata</taxon>
        <taxon>Craniata</taxon>
        <taxon>Vertebrata</taxon>
        <taxon>Euteleostomi</taxon>
        <taxon>Archelosauria</taxon>
        <taxon>Testudinata</taxon>
        <taxon>Testudines</taxon>
        <taxon>Cryptodira</taxon>
        <taxon>Trionychia</taxon>
        <taxon>Trionychidae</taxon>
        <taxon>Pelodiscus</taxon>
    </lineage>
</organism>
<accession>K7FXZ3</accession>
<keyword evidence="5" id="KW-0539">Nucleus</keyword>
<dbReference type="InterPro" id="IPR036507">
    <property type="entry name" value="Telomere_rpt-bd_fac_dimer_sf"/>
</dbReference>
<dbReference type="GO" id="GO:0031848">
    <property type="term" value="P:protection from non-homologous end joining at telomere"/>
    <property type="evidence" value="ECO:0007669"/>
    <property type="project" value="InterPro"/>
</dbReference>
<reference evidence="10" key="3">
    <citation type="submission" date="2025-08" db="UniProtKB">
        <authorList>
            <consortium name="Ensembl"/>
        </authorList>
    </citation>
    <scope>IDENTIFICATION</scope>
</reference>
<dbReference type="InterPro" id="IPR017930">
    <property type="entry name" value="Myb_dom"/>
</dbReference>
<dbReference type="InterPro" id="IPR013867">
    <property type="entry name" value="Telomere_rpt-bd_fac_dimer_dom"/>
</dbReference>
<evidence type="ECO:0000313" key="10">
    <source>
        <dbReference type="Ensembl" id="ENSPSIP00000012903.1"/>
    </source>
</evidence>
<gene>
    <name evidence="10" type="primary">TERF2</name>
</gene>
<keyword evidence="6" id="KW-0131">Cell cycle</keyword>
<dbReference type="PANTHER" id="PTHR46833:SF1">
    <property type="entry name" value="TELOMERIC REPEAT-BINDING FACTOR 2"/>
    <property type="match status" value="1"/>
</dbReference>
<feature type="domain" description="HTH myb-type" evidence="9">
    <location>
        <begin position="600"/>
        <end position="653"/>
    </location>
</feature>
<dbReference type="GO" id="GO:0061820">
    <property type="term" value="P:telomeric D-loop disassembly"/>
    <property type="evidence" value="ECO:0007669"/>
    <property type="project" value="TreeGrafter"/>
</dbReference>
<dbReference type="PROSITE" id="PS51294">
    <property type="entry name" value="HTH_MYB"/>
    <property type="match status" value="1"/>
</dbReference>
<reference evidence="11" key="1">
    <citation type="submission" date="2011-10" db="EMBL/GenBank/DDBJ databases">
        <authorList>
            <consortium name="Soft-shell Turtle Genome Consortium"/>
        </authorList>
    </citation>
    <scope>NUCLEOTIDE SEQUENCE [LARGE SCALE GENOMIC DNA]</scope>
    <source>
        <strain evidence="11">Daiwa-1</strain>
    </source>
</reference>
<dbReference type="eggNOG" id="ENOG502RYHN">
    <property type="taxonomic scope" value="Eukaryota"/>
</dbReference>
<dbReference type="InterPro" id="IPR009057">
    <property type="entry name" value="Homeodomain-like_sf"/>
</dbReference>
<dbReference type="SUPFAM" id="SSF46689">
    <property type="entry name" value="Homeodomain-like"/>
    <property type="match status" value="1"/>
</dbReference>
<keyword evidence="11" id="KW-1185">Reference proteome</keyword>
<dbReference type="GO" id="GO:0098505">
    <property type="term" value="F:G-rich strand telomeric DNA binding"/>
    <property type="evidence" value="ECO:0007669"/>
    <property type="project" value="TreeGrafter"/>
</dbReference>
<dbReference type="GeneTree" id="ENSGT00940000158316"/>
<dbReference type="AlphaFoldDB" id="K7FXZ3"/>
<dbReference type="InterPro" id="IPR030657">
    <property type="entry name" value="TERF2"/>
</dbReference>
<dbReference type="InterPro" id="IPR001005">
    <property type="entry name" value="SANT/Myb"/>
</dbReference>
<dbReference type="CDD" id="cd11660">
    <property type="entry name" value="SANT_TRF"/>
    <property type="match status" value="1"/>
</dbReference>
<evidence type="ECO:0000256" key="1">
    <source>
        <dbReference type="ARBA" id="ARBA00004574"/>
    </source>
</evidence>
<feature type="domain" description="Myb-like" evidence="8">
    <location>
        <begin position="600"/>
        <end position="649"/>
    </location>
</feature>
<dbReference type="SMART" id="SM00717">
    <property type="entry name" value="SANT"/>
    <property type="match status" value="1"/>
</dbReference>
<dbReference type="CDD" id="cd11654">
    <property type="entry name" value="TRF2_RBM"/>
    <property type="match status" value="1"/>
</dbReference>
<dbReference type="GO" id="GO:0031627">
    <property type="term" value="P:telomeric loop formation"/>
    <property type="evidence" value="ECO:0007669"/>
    <property type="project" value="TreeGrafter"/>
</dbReference>
<proteinExistence type="predicted"/>
<dbReference type="GO" id="GO:0003720">
    <property type="term" value="F:telomerase activity"/>
    <property type="evidence" value="ECO:0007669"/>
    <property type="project" value="TreeGrafter"/>
</dbReference>
<dbReference type="Ensembl" id="ENSPSIT00000012965.1">
    <property type="protein sequence ID" value="ENSPSIP00000012903.1"/>
    <property type="gene ID" value="ENSPSIG00000011530.1"/>
</dbReference>
<dbReference type="HOGENOM" id="CLU_034265_1_1_1"/>
<feature type="region of interest" description="Disordered" evidence="7">
    <location>
        <begin position="517"/>
        <end position="576"/>
    </location>
</feature>
<dbReference type="Proteomes" id="UP000007267">
    <property type="component" value="Unassembled WGS sequence"/>
</dbReference>
<dbReference type="GO" id="GO:0070187">
    <property type="term" value="C:shelterin complex"/>
    <property type="evidence" value="ECO:0007669"/>
    <property type="project" value="TreeGrafter"/>
</dbReference>
<dbReference type="Pfam" id="PF08558">
    <property type="entry name" value="TRF"/>
    <property type="match status" value="1"/>
</dbReference>
<dbReference type="PROSITE" id="PS50090">
    <property type="entry name" value="MYB_LIKE"/>
    <property type="match status" value="1"/>
</dbReference>
<keyword evidence="2" id="KW-0158">Chromosome</keyword>
<dbReference type="GO" id="GO:0005654">
    <property type="term" value="C:nucleoplasm"/>
    <property type="evidence" value="ECO:0007669"/>
    <property type="project" value="UniProtKB-ARBA"/>
</dbReference>
<dbReference type="Pfam" id="PF00249">
    <property type="entry name" value="Myb_DNA-binding"/>
    <property type="match status" value="1"/>
</dbReference>
<evidence type="ECO:0000256" key="6">
    <source>
        <dbReference type="ARBA" id="ARBA00023306"/>
    </source>
</evidence>
<feature type="compositionally biased region" description="Low complexity" evidence="7">
    <location>
        <begin position="545"/>
        <end position="555"/>
    </location>
</feature>
<dbReference type="SUPFAM" id="SSF63600">
    <property type="entry name" value="Telomeric repeat binding factor (TRF) dimerisation domain"/>
    <property type="match status" value="1"/>
</dbReference>
<dbReference type="STRING" id="13735.ENSPSIP00000012903"/>
<sequence>ALLLRPLTKDSTVSRLLRIMQFLSRIEEGENLDCTFDKESELTPLESAIGVLELINREFPVSAVTMESVRKMVKEAAVIICIKKREFDKAAKILKKIMAKDPNTQKLRTELLSIIREKNLSHTMIRNFSYKAFQQSAFQFLETYLEDSEPFLLTLSLPLSPEPAEQKNRGKLITKSLKKSESALISIEILLYSLASVGLAGSLHGSSQVVSVSKSVSLGKPSIQGIKSQSLVVKSSVNSYIVDQGKKRMISVSRIGCGISQQSKMAKQTLNSECTDDPKQLATTPEPVEVAKQPAATAPEPAEVAKQPAATAPEHAEVAKQPAATVPEHVEVAKQPVAVASDNMEMLSKNSESGGWGNDRIATITSQIPSKLGCEDSRQGAYCNWRRFIKVGLISSCAAWNLPTMGNPNPLKLEGAGSWVLKRQPLGSVTSYGISALREAFKTLSDSQDSDAAFTKLDETDFSFPKQLSPSVSHRLKRQRDEETLPLETSGTSDIPKPFPKSKRLLTISRLVMEQDSQSSELNEIPDSSQEPVVSSASRPLVQKPYVPLPSSSSPKLQKARLNTSNGQEEKDTWSDEDELFLDKGSPGRNSHTSSVFGSKKQRWTVQESEWIKEGVKKFGEGNWKIICQKFPFENRTSVMIKDRWRTMKKLGLH</sequence>
<comment type="subcellular location">
    <subcellularLocation>
        <location evidence="1">Chromosome</location>
        <location evidence="1">Telomere</location>
    </subcellularLocation>
</comment>
<evidence type="ECO:0000259" key="8">
    <source>
        <dbReference type="PROSITE" id="PS50090"/>
    </source>
</evidence>
<keyword evidence="3" id="KW-0779">Telomere</keyword>
<reference evidence="11" key="2">
    <citation type="journal article" date="2013" name="Nat. Genet.">
        <title>The draft genomes of soft-shell turtle and green sea turtle yield insights into the development and evolution of the turtle-specific body plan.</title>
        <authorList>
            <person name="Wang Z."/>
            <person name="Pascual-Anaya J."/>
            <person name="Zadissa A."/>
            <person name="Li W."/>
            <person name="Niimura Y."/>
            <person name="Huang Z."/>
            <person name="Li C."/>
            <person name="White S."/>
            <person name="Xiong Z."/>
            <person name="Fang D."/>
            <person name="Wang B."/>
            <person name="Ming Y."/>
            <person name="Chen Y."/>
            <person name="Zheng Y."/>
            <person name="Kuraku S."/>
            <person name="Pignatelli M."/>
            <person name="Herrero J."/>
            <person name="Beal K."/>
            <person name="Nozawa M."/>
            <person name="Li Q."/>
            <person name="Wang J."/>
            <person name="Zhang H."/>
            <person name="Yu L."/>
            <person name="Shigenobu S."/>
            <person name="Wang J."/>
            <person name="Liu J."/>
            <person name="Flicek P."/>
            <person name="Searle S."/>
            <person name="Wang J."/>
            <person name="Kuratani S."/>
            <person name="Yin Y."/>
            <person name="Aken B."/>
            <person name="Zhang G."/>
            <person name="Irie N."/>
        </authorList>
    </citation>
    <scope>NUCLEOTIDE SEQUENCE [LARGE SCALE GENOMIC DNA]</scope>
    <source>
        <strain evidence="11">Daiwa-1</strain>
    </source>
</reference>
<evidence type="ECO:0000256" key="3">
    <source>
        <dbReference type="ARBA" id="ARBA00022895"/>
    </source>
</evidence>
<evidence type="ECO:0000256" key="7">
    <source>
        <dbReference type="SAM" id="MobiDB-lite"/>
    </source>
</evidence>
<reference evidence="10" key="4">
    <citation type="submission" date="2025-09" db="UniProtKB">
        <authorList>
            <consortium name="Ensembl"/>
        </authorList>
    </citation>
    <scope>IDENTIFICATION</scope>
</reference>
<protein>
    <submittedName>
        <fullName evidence="10">Telomeric repeat binding factor 2</fullName>
    </submittedName>
</protein>
<dbReference type="FunFam" id="1.10.10.60:FF:000129">
    <property type="entry name" value="Telomeric repeat-binding factor 2"/>
    <property type="match status" value="1"/>
</dbReference>
<feature type="compositionally biased region" description="Polar residues" evidence="7">
    <location>
        <begin position="517"/>
        <end position="538"/>
    </location>
</feature>
<dbReference type="InterPro" id="IPR031902">
    <property type="entry name" value="TERF2_RBM"/>
</dbReference>